<evidence type="ECO:0000256" key="4">
    <source>
        <dbReference type="ARBA" id="ARBA00023136"/>
    </source>
</evidence>
<organism evidence="8 9">
    <name type="scientific">Gimesia alba</name>
    <dbReference type="NCBI Taxonomy" id="2527973"/>
    <lineage>
        <taxon>Bacteria</taxon>
        <taxon>Pseudomonadati</taxon>
        <taxon>Planctomycetota</taxon>
        <taxon>Planctomycetia</taxon>
        <taxon>Planctomycetales</taxon>
        <taxon>Planctomycetaceae</taxon>
        <taxon>Gimesia</taxon>
    </lineage>
</organism>
<sequence length="331" mass="35535">MTDERSKEEQSIEMELSEAAAIKLPRSTSLERGDGLLVRLRPVYEGLIHFSLFVCASISVLVTVGIVVVLLYESVQFFFDVSIIEFLTGTRWAPLLKPQHFGILPLMCGTILVAGGAAFVAVPIGLGTAIYLSEYASPRFRDVVKPMLEILAGIPSVVYGYLAVVFVSPIIRYVFPSAGVFNAASACIVVGIMILPMIISLSEDILQSVPLSLRGAAFALGANKFEVTVRVVVPAALSGIIASFLLAISRAIGETMAVTLAAGATPKLTLNPLESIQTMTAYIVQVSQGDTPTGTVEYRTIFAVGLTLFISTMTMNILAQYILSRVGEKYE</sequence>
<keyword evidence="6" id="KW-0592">Phosphate transport</keyword>
<feature type="transmembrane region" description="Helical" evidence="5">
    <location>
        <begin position="227"/>
        <end position="248"/>
    </location>
</feature>
<evidence type="ECO:0000259" key="7">
    <source>
        <dbReference type="PROSITE" id="PS50928"/>
    </source>
</evidence>
<dbReference type="PANTHER" id="PTHR42727">
    <property type="entry name" value="PHOSPHATE TRANSPORT SYSTEM PERMEASE PROTEIN"/>
    <property type="match status" value="1"/>
</dbReference>
<keyword evidence="5" id="KW-0813">Transport</keyword>
<dbReference type="Pfam" id="PF00528">
    <property type="entry name" value="BPD_transp_1"/>
    <property type="match status" value="1"/>
</dbReference>
<dbReference type="PROSITE" id="PS50928">
    <property type="entry name" value="ABC_TM1"/>
    <property type="match status" value="1"/>
</dbReference>
<dbReference type="NCBIfam" id="TIGR02138">
    <property type="entry name" value="phosphate_pstC"/>
    <property type="match status" value="1"/>
</dbReference>
<dbReference type="GO" id="GO:0005315">
    <property type="term" value="F:phosphate transmembrane transporter activity"/>
    <property type="evidence" value="ECO:0007669"/>
    <property type="project" value="InterPro"/>
</dbReference>
<evidence type="ECO:0000256" key="6">
    <source>
        <dbReference type="RuleBase" id="RU363054"/>
    </source>
</evidence>
<keyword evidence="3 5" id="KW-1133">Transmembrane helix</keyword>
<dbReference type="InterPro" id="IPR011864">
    <property type="entry name" value="Phosphate_PstC"/>
</dbReference>
<comment type="function">
    <text evidence="6">Part of the binding-protein-dependent transport system for phosphate; probably responsible for the translocation of the substrate across the membrane.</text>
</comment>
<evidence type="ECO:0000256" key="5">
    <source>
        <dbReference type="RuleBase" id="RU363032"/>
    </source>
</evidence>
<evidence type="ECO:0000313" key="8">
    <source>
        <dbReference type="EMBL" id="QDT40508.1"/>
    </source>
</evidence>
<comment type="similarity">
    <text evidence="6">Belongs to the binding-protein-dependent transport system permease family. CysTW subfamily.</text>
</comment>
<dbReference type="CDD" id="cd06261">
    <property type="entry name" value="TM_PBP2"/>
    <property type="match status" value="1"/>
</dbReference>
<feature type="transmembrane region" description="Helical" evidence="5">
    <location>
        <begin position="103"/>
        <end position="126"/>
    </location>
</feature>
<evidence type="ECO:0000256" key="3">
    <source>
        <dbReference type="ARBA" id="ARBA00022989"/>
    </source>
</evidence>
<gene>
    <name evidence="8" type="primary">pstC</name>
    <name evidence="8" type="ORF">Pan241w_05650</name>
</gene>
<keyword evidence="2 5" id="KW-0812">Transmembrane</keyword>
<keyword evidence="4 5" id="KW-0472">Membrane</keyword>
<feature type="transmembrane region" description="Helical" evidence="5">
    <location>
        <begin position="47"/>
        <end position="72"/>
    </location>
</feature>
<keyword evidence="6" id="KW-1003">Cell membrane</keyword>
<evidence type="ECO:0000256" key="2">
    <source>
        <dbReference type="ARBA" id="ARBA00022692"/>
    </source>
</evidence>
<dbReference type="Gene3D" id="1.10.3720.10">
    <property type="entry name" value="MetI-like"/>
    <property type="match status" value="1"/>
</dbReference>
<feature type="transmembrane region" description="Helical" evidence="5">
    <location>
        <begin position="147"/>
        <end position="171"/>
    </location>
</feature>
<dbReference type="PANTHER" id="PTHR42727:SF1">
    <property type="entry name" value="PHOSPHATE TRANSPORT SYSTEM PERMEASE"/>
    <property type="match status" value="1"/>
</dbReference>
<dbReference type="KEGG" id="gaz:Pan241w_05650"/>
<dbReference type="GO" id="GO:0005886">
    <property type="term" value="C:plasma membrane"/>
    <property type="evidence" value="ECO:0007669"/>
    <property type="project" value="UniProtKB-SubCell"/>
</dbReference>
<dbReference type="InterPro" id="IPR000515">
    <property type="entry name" value="MetI-like"/>
</dbReference>
<feature type="transmembrane region" description="Helical" evidence="5">
    <location>
        <begin position="301"/>
        <end position="323"/>
    </location>
</feature>
<evidence type="ECO:0000256" key="1">
    <source>
        <dbReference type="ARBA" id="ARBA00004651"/>
    </source>
</evidence>
<dbReference type="EMBL" id="CP036269">
    <property type="protein sequence ID" value="QDT40508.1"/>
    <property type="molecule type" value="Genomic_DNA"/>
</dbReference>
<reference evidence="8 9" key="1">
    <citation type="submission" date="2019-02" db="EMBL/GenBank/DDBJ databases">
        <title>Deep-cultivation of Planctomycetes and their phenomic and genomic characterization uncovers novel biology.</title>
        <authorList>
            <person name="Wiegand S."/>
            <person name="Jogler M."/>
            <person name="Boedeker C."/>
            <person name="Pinto D."/>
            <person name="Vollmers J."/>
            <person name="Rivas-Marin E."/>
            <person name="Kohn T."/>
            <person name="Peeters S.H."/>
            <person name="Heuer A."/>
            <person name="Rast P."/>
            <person name="Oberbeckmann S."/>
            <person name="Bunk B."/>
            <person name="Jeske O."/>
            <person name="Meyerdierks A."/>
            <person name="Storesund J.E."/>
            <person name="Kallscheuer N."/>
            <person name="Luecker S."/>
            <person name="Lage O.M."/>
            <person name="Pohl T."/>
            <person name="Merkel B.J."/>
            <person name="Hornburger P."/>
            <person name="Mueller R.-W."/>
            <person name="Bruemmer F."/>
            <person name="Labrenz M."/>
            <person name="Spormann A.M."/>
            <person name="Op den Camp H."/>
            <person name="Overmann J."/>
            <person name="Amann R."/>
            <person name="Jetten M.S.M."/>
            <person name="Mascher T."/>
            <person name="Medema M.H."/>
            <person name="Devos D.P."/>
            <person name="Kaster A.-K."/>
            <person name="Ovreas L."/>
            <person name="Rohde M."/>
            <person name="Galperin M.Y."/>
            <person name="Jogler C."/>
        </authorList>
    </citation>
    <scope>NUCLEOTIDE SEQUENCE [LARGE SCALE GENOMIC DNA]</scope>
    <source>
        <strain evidence="8 9">Pan241w</strain>
    </source>
</reference>
<feature type="domain" description="ABC transmembrane type-1" evidence="7">
    <location>
        <begin position="107"/>
        <end position="319"/>
    </location>
</feature>
<proteinExistence type="inferred from homology"/>
<protein>
    <recommendedName>
        <fullName evidence="6">Phosphate transport system permease protein</fullName>
    </recommendedName>
</protein>
<dbReference type="AlphaFoldDB" id="A0A517R9H0"/>
<dbReference type="GO" id="GO:0006817">
    <property type="term" value="P:phosphate ion transport"/>
    <property type="evidence" value="ECO:0007669"/>
    <property type="project" value="UniProtKB-KW"/>
</dbReference>
<dbReference type="Proteomes" id="UP000317171">
    <property type="component" value="Chromosome"/>
</dbReference>
<accession>A0A517R9H0</accession>
<evidence type="ECO:0000313" key="9">
    <source>
        <dbReference type="Proteomes" id="UP000317171"/>
    </source>
</evidence>
<keyword evidence="9" id="KW-1185">Reference proteome</keyword>
<feature type="transmembrane region" description="Helical" evidence="5">
    <location>
        <begin position="183"/>
        <end position="206"/>
    </location>
</feature>
<dbReference type="InterPro" id="IPR035906">
    <property type="entry name" value="MetI-like_sf"/>
</dbReference>
<comment type="subcellular location">
    <subcellularLocation>
        <location evidence="1 5">Cell membrane</location>
        <topology evidence="1 5">Multi-pass membrane protein</topology>
    </subcellularLocation>
</comment>
<dbReference type="SUPFAM" id="SSF161098">
    <property type="entry name" value="MetI-like"/>
    <property type="match status" value="1"/>
</dbReference>
<name>A0A517R9H0_9PLAN</name>